<dbReference type="EMBL" id="BRYA01001701">
    <property type="protein sequence ID" value="GMI46024.1"/>
    <property type="molecule type" value="Genomic_DNA"/>
</dbReference>
<comment type="caution">
    <text evidence="2">The sequence shown here is derived from an EMBL/GenBank/DDBJ whole genome shotgun (WGS) entry which is preliminary data.</text>
</comment>
<dbReference type="AlphaFoldDB" id="A0A9W7GJH1"/>
<accession>A0A9W7GJH1</accession>
<feature type="chain" id="PRO_5040914731" evidence="1">
    <location>
        <begin position="16"/>
        <end position="31"/>
    </location>
</feature>
<name>A0A9W7GJH1_9STRA</name>
<evidence type="ECO:0000256" key="1">
    <source>
        <dbReference type="SAM" id="SignalP"/>
    </source>
</evidence>
<reference evidence="3" key="1">
    <citation type="journal article" date="2023" name="Commun. Biol.">
        <title>Genome analysis of Parmales, the sister group of diatoms, reveals the evolutionary specialization of diatoms from phago-mixotrophs to photoautotrophs.</title>
        <authorList>
            <person name="Ban H."/>
            <person name="Sato S."/>
            <person name="Yoshikawa S."/>
            <person name="Yamada K."/>
            <person name="Nakamura Y."/>
            <person name="Ichinomiya M."/>
            <person name="Sato N."/>
            <person name="Blanc-Mathieu R."/>
            <person name="Endo H."/>
            <person name="Kuwata A."/>
            <person name="Ogata H."/>
        </authorList>
    </citation>
    <scope>NUCLEOTIDE SEQUENCE [LARGE SCALE GENOMIC DNA]</scope>
</reference>
<dbReference type="Proteomes" id="UP001165065">
    <property type="component" value="Unassembled WGS sequence"/>
</dbReference>
<keyword evidence="1" id="KW-0732">Signal</keyword>
<sequence length="31" mass="3053">MKFALFASLVASAAAFAPAPAAKASTSLKVN</sequence>
<gene>
    <name evidence="2" type="ORF">TrCOL_g12136</name>
</gene>
<proteinExistence type="predicted"/>
<protein>
    <submittedName>
        <fullName evidence="2">Uncharacterized protein</fullName>
    </submittedName>
</protein>
<keyword evidence="3" id="KW-1185">Reference proteome</keyword>
<feature type="signal peptide" evidence="1">
    <location>
        <begin position="1"/>
        <end position="15"/>
    </location>
</feature>
<evidence type="ECO:0000313" key="2">
    <source>
        <dbReference type="EMBL" id="GMI46024.1"/>
    </source>
</evidence>
<feature type="non-terminal residue" evidence="2">
    <location>
        <position position="31"/>
    </location>
</feature>
<evidence type="ECO:0000313" key="3">
    <source>
        <dbReference type="Proteomes" id="UP001165065"/>
    </source>
</evidence>
<organism evidence="2 3">
    <name type="scientific">Triparma columacea</name>
    <dbReference type="NCBI Taxonomy" id="722753"/>
    <lineage>
        <taxon>Eukaryota</taxon>
        <taxon>Sar</taxon>
        <taxon>Stramenopiles</taxon>
        <taxon>Ochrophyta</taxon>
        <taxon>Bolidophyceae</taxon>
        <taxon>Parmales</taxon>
        <taxon>Triparmaceae</taxon>
        <taxon>Triparma</taxon>
    </lineage>
</organism>